<dbReference type="AlphaFoldDB" id="A0A1V6RUD8"/>
<feature type="domain" description="F-box" evidence="1">
    <location>
        <begin position="1"/>
        <end position="49"/>
    </location>
</feature>
<accession>A0A1V6RUD8</accession>
<gene>
    <name evidence="2" type="ORF">PENVUL_c027G09919</name>
</gene>
<dbReference type="InterPro" id="IPR001810">
    <property type="entry name" value="F-box_dom"/>
</dbReference>
<organism evidence="2 3">
    <name type="scientific">Penicillium vulpinum</name>
    <dbReference type="NCBI Taxonomy" id="29845"/>
    <lineage>
        <taxon>Eukaryota</taxon>
        <taxon>Fungi</taxon>
        <taxon>Dikarya</taxon>
        <taxon>Ascomycota</taxon>
        <taxon>Pezizomycotina</taxon>
        <taxon>Eurotiomycetes</taxon>
        <taxon>Eurotiomycetidae</taxon>
        <taxon>Eurotiales</taxon>
        <taxon>Aspergillaceae</taxon>
        <taxon>Penicillium</taxon>
    </lineage>
</organism>
<protein>
    <recommendedName>
        <fullName evidence="1">F-box domain-containing protein</fullName>
    </recommendedName>
</protein>
<sequence length="464" mass="53375">MSITSLPVELVCEICGYLQLSELEAVRLTCCKLYRASLDTFADRYFKSIRFMATSEGLRNLEEIAKLEIVRERVQELWMIPAVFEGTDKDHRRSLGDYAVSSKSCQTLRGSELRARYAIYQTMVADNRSLVASEKFSTRLYKCMEKFKKLDTIGLANYTTPFLLDPRQQKIRFLGWRQLREKIDYRFSPRGLDGLTSVGMAHFNSMALLRILQAIRPHQQIRKLHACNYGAIISDFNVPQSQYYSILSILEDLEALHLSISPFGRPLSSDMVYWKHLGRGEPEPGKKSAILNWFNVIINVAPRLKVLEFSHGHHRTHPAKPNPLGELARFVGFTQLRELHLHWINFTSRTLILFLTTAKPTLRTLTLFSVTLDDGKDTAMEDDLHNTSDNSYTLRESPHWKRIWDFFRDELSLQRLSMSKISCDPRPCWISGLGNSSKPRETAEFDAKTAGISFNEWIGRLTPA</sequence>
<reference evidence="3" key="1">
    <citation type="journal article" date="2017" name="Nat. Microbiol.">
        <title>Global analysis of biosynthetic gene clusters reveals vast potential of secondary metabolite production in Penicillium species.</title>
        <authorList>
            <person name="Nielsen J.C."/>
            <person name="Grijseels S."/>
            <person name="Prigent S."/>
            <person name="Ji B."/>
            <person name="Dainat J."/>
            <person name="Nielsen K.F."/>
            <person name="Frisvad J.C."/>
            <person name="Workman M."/>
            <person name="Nielsen J."/>
        </authorList>
    </citation>
    <scope>NUCLEOTIDE SEQUENCE [LARGE SCALE GENOMIC DNA]</scope>
    <source>
        <strain evidence="3">IBT 29486</strain>
    </source>
</reference>
<dbReference type="EMBL" id="MDYP01000027">
    <property type="protein sequence ID" value="OQE05033.1"/>
    <property type="molecule type" value="Genomic_DNA"/>
</dbReference>
<dbReference type="SUPFAM" id="SSF81383">
    <property type="entry name" value="F-box domain"/>
    <property type="match status" value="1"/>
</dbReference>
<name>A0A1V6RUD8_9EURO</name>
<proteinExistence type="predicted"/>
<evidence type="ECO:0000313" key="3">
    <source>
        <dbReference type="Proteomes" id="UP000191518"/>
    </source>
</evidence>
<dbReference type="Proteomes" id="UP000191518">
    <property type="component" value="Unassembled WGS sequence"/>
</dbReference>
<evidence type="ECO:0000259" key="1">
    <source>
        <dbReference type="PROSITE" id="PS50181"/>
    </source>
</evidence>
<comment type="caution">
    <text evidence="2">The sequence shown here is derived from an EMBL/GenBank/DDBJ whole genome shotgun (WGS) entry which is preliminary data.</text>
</comment>
<evidence type="ECO:0000313" key="2">
    <source>
        <dbReference type="EMBL" id="OQE05033.1"/>
    </source>
</evidence>
<keyword evidence="3" id="KW-1185">Reference proteome</keyword>
<dbReference type="CDD" id="cd09917">
    <property type="entry name" value="F-box_SF"/>
    <property type="match status" value="1"/>
</dbReference>
<dbReference type="PROSITE" id="PS50181">
    <property type="entry name" value="FBOX"/>
    <property type="match status" value="1"/>
</dbReference>
<dbReference type="InterPro" id="IPR036047">
    <property type="entry name" value="F-box-like_dom_sf"/>
</dbReference>